<sequence>MYQFGDNKGSGCFKIENEQDQRLILEADAKVQNIKIQDIKANPYQPRKTFDEERLKDLAESIKLHGILQPIVLRKTIAGYNIVVGERRFRAAGIAGLKEVPAIVKSLTDEDMMELAIIENLQREDLNAIEEAESYRKLMDDLNLTQQAVAQRLSKSRPYIANMLRLLHLPQSVSNMVKNGSLSGAHGRTLLIVKDTQKMQQIANKAHRESWSVRELEQYVTTHFSEKKSHATENAKITKPKFIRQQERQLKEQYGTSVAISTNKTKGQITFEFKSEAEFKRLIHQLNNKYNNG</sequence>
<comment type="caution">
    <text evidence="6">The sequence shown here is derived from an EMBL/GenBank/DDBJ whole genome shotgun (WGS) entry which is preliminary data.</text>
</comment>
<comment type="subcellular location">
    <subcellularLocation>
        <location evidence="1">Cytoplasm</location>
        <location evidence="1">Nucleoid</location>
    </subcellularLocation>
</comment>
<dbReference type="AlphaFoldDB" id="A0A418IIU5"/>
<dbReference type="GO" id="GO:0007059">
    <property type="term" value="P:chromosome segregation"/>
    <property type="evidence" value="ECO:0007669"/>
    <property type="project" value="UniProtKB-KW"/>
</dbReference>
<dbReference type="SUPFAM" id="SSF110849">
    <property type="entry name" value="ParB/Sulfiredoxin"/>
    <property type="match status" value="1"/>
</dbReference>
<organism evidence="6 7">
    <name type="scientific">Staphylococcus shinii</name>
    <dbReference type="NCBI Taxonomy" id="2912228"/>
    <lineage>
        <taxon>Bacteria</taxon>
        <taxon>Bacillati</taxon>
        <taxon>Bacillota</taxon>
        <taxon>Bacilli</taxon>
        <taxon>Bacillales</taxon>
        <taxon>Staphylococcaceae</taxon>
        <taxon>Staphylococcus</taxon>
    </lineage>
</organism>
<dbReference type="PANTHER" id="PTHR33375:SF1">
    <property type="entry name" value="CHROMOSOME-PARTITIONING PROTEIN PARB-RELATED"/>
    <property type="match status" value="1"/>
</dbReference>
<dbReference type="InterPro" id="IPR003115">
    <property type="entry name" value="ParB_N"/>
</dbReference>
<dbReference type="RefSeq" id="WP_069792639.1">
    <property type="nucleotide sequence ID" value="NZ_CP068712.1"/>
</dbReference>
<dbReference type="Gene3D" id="1.10.10.2830">
    <property type="match status" value="1"/>
</dbReference>
<dbReference type="InterPro" id="IPR057240">
    <property type="entry name" value="ParB_dimer_C"/>
</dbReference>
<dbReference type="SUPFAM" id="SSF109709">
    <property type="entry name" value="KorB DNA-binding domain-like"/>
    <property type="match status" value="1"/>
</dbReference>
<dbReference type="GO" id="GO:0003677">
    <property type="term" value="F:DNA binding"/>
    <property type="evidence" value="ECO:0007669"/>
    <property type="project" value="UniProtKB-KW"/>
</dbReference>
<proteinExistence type="inferred from homology"/>
<dbReference type="Proteomes" id="UP000286317">
    <property type="component" value="Unassembled WGS sequence"/>
</dbReference>
<accession>A0A418IIU5</accession>
<evidence type="ECO:0000256" key="2">
    <source>
        <dbReference type="ARBA" id="ARBA00006295"/>
    </source>
</evidence>
<dbReference type="NCBIfam" id="TIGR00180">
    <property type="entry name" value="parB_part"/>
    <property type="match status" value="1"/>
</dbReference>
<reference evidence="6 7" key="1">
    <citation type="journal article" date="2016" name="Front. Microbiol.">
        <title>Comprehensive Phylogenetic Analysis of Bovine Non-aureus Staphylococci Species Based on Whole-Genome Sequencing.</title>
        <authorList>
            <person name="Naushad S."/>
            <person name="Barkema H.W."/>
            <person name="Luby C."/>
            <person name="Condas L.A."/>
            <person name="Nobrega D.B."/>
            <person name="Carson D.A."/>
            <person name="De Buck J."/>
        </authorList>
    </citation>
    <scope>NUCLEOTIDE SEQUENCE [LARGE SCALE GENOMIC DNA]</scope>
    <source>
        <strain evidence="6 7">SNUC 4554</strain>
    </source>
</reference>
<evidence type="ECO:0000259" key="5">
    <source>
        <dbReference type="SMART" id="SM00470"/>
    </source>
</evidence>
<dbReference type="GO" id="GO:0009295">
    <property type="term" value="C:nucleoid"/>
    <property type="evidence" value="ECO:0007669"/>
    <property type="project" value="UniProtKB-SubCell"/>
</dbReference>
<evidence type="ECO:0000313" key="7">
    <source>
        <dbReference type="Proteomes" id="UP000286317"/>
    </source>
</evidence>
<dbReference type="InterPro" id="IPR041468">
    <property type="entry name" value="HTH_ParB/Spo0J"/>
</dbReference>
<dbReference type="OrthoDB" id="9802051at2"/>
<comment type="similarity">
    <text evidence="2">Belongs to the ParB family.</text>
</comment>
<name>A0A418IIU5_9STAP</name>
<dbReference type="CDD" id="cd16393">
    <property type="entry name" value="SPO0J_N"/>
    <property type="match status" value="1"/>
</dbReference>
<evidence type="ECO:0000256" key="1">
    <source>
        <dbReference type="ARBA" id="ARBA00004453"/>
    </source>
</evidence>
<dbReference type="GO" id="GO:0045881">
    <property type="term" value="P:positive regulation of sporulation resulting in formation of a cellular spore"/>
    <property type="evidence" value="ECO:0007669"/>
    <property type="project" value="TreeGrafter"/>
</dbReference>
<dbReference type="Pfam" id="PF23552">
    <property type="entry name" value="ParB_C"/>
    <property type="match status" value="1"/>
</dbReference>
<dbReference type="InterPro" id="IPR036086">
    <property type="entry name" value="ParB/Sulfiredoxin_sf"/>
</dbReference>
<evidence type="ECO:0000313" key="6">
    <source>
        <dbReference type="EMBL" id="RIN02917.1"/>
    </source>
</evidence>
<dbReference type="GO" id="GO:0005694">
    <property type="term" value="C:chromosome"/>
    <property type="evidence" value="ECO:0007669"/>
    <property type="project" value="TreeGrafter"/>
</dbReference>
<keyword evidence="3" id="KW-0159">Chromosome partition</keyword>
<dbReference type="InterPro" id="IPR050336">
    <property type="entry name" value="Chromosome_partition/occlusion"/>
</dbReference>
<dbReference type="FunFam" id="1.10.10.2830:FF:000001">
    <property type="entry name" value="Chromosome partitioning protein ParB"/>
    <property type="match status" value="1"/>
</dbReference>
<dbReference type="FunFam" id="3.90.1530.30:FF:000001">
    <property type="entry name" value="Chromosome partitioning protein ParB"/>
    <property type="match status" value="1"/>
</dbReference>
<dbReference type="InterPro" id="IPR004437">
    <property type="entry name" value="ParB/RepB/Spo0J"/>
</dbReference>
<dbReference type="EMBL" id="QXUF01000004">
    <property type="protein sequence ID" value="RIN02917.1"/>
    <property type="molecule type" value="Genomic_DNA"/>
</dbReference>
<dbReference type="Gene3D" id="3.90.1530.30">
    <property type="match status" value="1"/>
</dbReference>
<gene>
    <name evidence="6" type="ORF">BU112_00970</name>
</gene>
<evidence type="ECO:0000256" key="3">
    <source>
        <dbReference type="ARBA" id="ARBA00022829"/>
    </source>
</evidence>
<protein>
    <submittedName>
        <fullName evidence="6">ParB/RepB/Spo0J family partition protein</fullName>
    </submittedName>
</protein>
<dbReference type="Pfam" id="PF02195">
    <property type="entry name" value="ParB_N"/>
    <property type="match status" value="1"/>
</dbReference>
<dbReference type="SMART" id="SM00470">
    <property type="entry name" value="ParB"/>
    <property type="match status" value="1"/>
</dbReference>
<dbReference type="Pfam" id="PF17762">
    <property type="entry name" value="HTH_ParB"/>
    <property type="match status" value="1"/>
</dbReference>
<dbReference type="PANTHER" id="PTHR33375">
    <property type="entry name" value="CHROMOSOME-PARTITIONING PROTEIN PARB-RELATED"/>
    <property type="match status" value="1"/>
</dbReference>
<keyword evidence="7" id="KW-1185">Reference proteome</keyword>
<feature type="domain" description="ParB-like N-terminal" evidence="5">
    <location>
        <begin position="32"/>
        <end position="121"/>
    </location>
</feature>
<evidence type="ECO:0000256" key="4">
    <source>
        <dbReference type="ARBA" id="ARBA00023125"/>
    </source>
</evidence>
<keyword evidence="4" id="KW-0238">DNA-binding</keyword>